<sequence length="265" mass="29829">MKAASVVFKERDAEELQKGHALEYKIKEWLDNCMKESADIVVLPGLIGCIYADGGKYLDAVLKISLEYKELYICPGSYFEYQGGETYHSSCVLMSGNICLAQRQLYLAKWEKKLGLSRGEYAAIRDINNIKTAIMLPTDLFYPQVSRHLALSGADLVLAPAAIRGGTNASFQLSGLWQNVQQNLFFGVESGFKGRLFDSDFYSRSIIHGPLEMTDRENGFIKFESNDCIDNIITAELDNEKRKKAVKKFDTLASLNIGLYKDIFR</sequence>
<protein>
    <submittedName>
        <fullName evidence="1">Carbon-nitrogen hydrolase family protein</fullName>
    </submittedName>
</protein>
<name>A0ABT1NNW4_9FIRM</name>
<dbReference type="Gene3D" id="3.60.110.10">
    <property type="entry name" value="Carbon-nitrogen hydrolase"/>
    <property type="match status" value="1"/>
</dbReference>
<dbReference type="GO" id="GO:0016787">
    <property type="term" value="F:hydrolase activity"/>
    <property type="evidence" value="ECO:0007669"/>
    <property type="project" value="UniProtKB-KW"/>
</dbReference>
<proteinExistence type="predicted"/>
<organism evidence="1 2">
    <name type="scientific">Lutispora saccharofermentans</name>
    <dbReference type="NCBI Taxonomy" id="3024236"/>
    <lineage>
        <taxon>Bacteria</taxon>
        <taxon>Bacillati</taxon>
        <taxon>Bacillota</taxon>
        <taxon>Clostridia</taxon>
        <taxon>Lutisporales</taxon>
        <taxon>Lutisporaceae</taxon>
        <taxon>Lutispora</taxon>
    </lineage>
</organism>
<dbReference type="EMBL" id="JAJEKE010000026">
    <property type="protein sequence ID" value="MCQ1531631.1"/>
    <property type="molecule type" value="Genomic_DNA"/>
</dbReference>
<dbReference type="InterPro" id="IPR036526">
    <property type="entry name" value="C-N_Hydrolase_sf"/>
</dbReference>
<reference evidence="1 2" key="1">
    <citation type="submission" date="2021-10" db="EMBL/GenBank/DDBJ databases">
        <title>Lutispora strain m25 sp. nov., a thermophilic, non-spore-forming bacterium isolated from a lab-scale methanogenic bioreactor digesting anaerobic sludge.</title>
        <authorList>
            <person name="El Houari A."/>
            <person name="Mcdonald J."/>
        </authorList>
    </citation>
    <scope>NUCLEOTIDE SEQUENCE [LARGE SCALE GENOMIC DNA]</scope>
    <source>
        <strain evidence="2">m25</strain>
    </source>
</reference>
<dbReference type="RefSeq" id="WP_255229187.1">
    <property type="nucleotide sequence ID" value="NZ_JAJEKE010000026.1"/>
</dbReference>
<dbReference type="SUPFAM" id="SSF56317">
    <property type="entry name" value="Carbon-nitrogen hydrolase"/>
    <property type="match status" value="1"/>
</dbReference>
<gene>
    <name evidence="1" type="ORF">LJD61_19120</name>
</gene>
<evidence type="ECO:0000313" key="1">
    <source>
        <dbReference type="EMBL" id="MCQ1531631.1"/>
    </source>
</evidence>
<accession>A0ABT1NNW4</accession>
<keyword evidence="1" id="KW-0378">Hydrolase</keyword>
<comment type="caution">
    <text evidence="1">The sequence shown here is derived from an EMBL/GenBank/DDBJ whole genome shotgun (WGS) entry which is preliminary data.</text>
</comment>
<keyword evidence="2" id="KW-1185">Reference proteome</keyword>
<dbReference type="Proteomes" id="UP001651880">
    <property type="component" value="Unassembled WGS sequence"/>
</dbReference>
<dbReference type="CDD" id="cd07197">
    <property type="entry name" value="nitrilase"/>
    <property type="match status" value="1"/>
</dbReference>
<evidence type="ECO:0000313" key="2">
    <source>
        <dbReference type="Proteomes" id="UP001651880"/>
    </source>
</evidence>